<feature type="transmembrane region" description="Helical" evidence="6">
    <location>
        <begin position="168"/>
        <end position="188"/>
    </location>
</feature>
<evidence type="ECO:0000256" key="5">
    <source>
        <dbReference type="SAM" id="MobiDB-lite"/>
    </source>
</evidence>
<feature type="transmembrane region" description="Helical" evidence="6">
    <location>
        <begin position="47"/>
        <end position="69"/>
    </location>
</feature>
<sequence>MDRPSAFCERLASPSITNFAVSLFIFLGILVSYLPQHYRIIRRRSSLGLSPYFVLLGTISATCQLANILVLPRSRADAACCKEISRFACVADLLGIAQIGVQWACFTVILVLFFVYFPRSKSSILAPSKDADAPSPRTALAVTIACVVHAIITAGLSLYLIFVHPEVLQVWANILGIVSAVLALIQYLPQIYTTFKLKKVASLSIPMMCIQTPGGFLWAGSLAARLGPEGWSTWGVYVVTGCFQGTLLIMGLYFKLKDRTRRKAEEDDASQKSADHANGNAQSNDSSEQTPLLRSAE</sequence>
<feature type="region of interest" description="Disordered" evidence="5">
    <location>
        <begin position="264"/>
        <end position="297"/>
    </location>
</feature>
<name>U1HXY9_ENDPU</name>
<feature type="transmembrane region" description="Helical" evidence="6">
    <location>
        <begin position="138"/>
        <end position="162"/>
    </location>
</feature>
<evidence type="ECO:0000256" key="3">
    <source>
        <dbReference type="ARBA" id="ARBA00022989"/>
    </source>
</evidence>
<organism evidence="7 8">
    <name type="scientific">Endocarpon pusillum (strain Z07020 / HMAS-L-300199)</name>
    <name type="common">Lichen-forming fungus</name>
    <dbReference type="NCBI Taxonomy" id="1263415"/>
    <lineage>
        <taxon>Eukaryota</taxon>
        <taxon>Fungi</taxon>
        <taxon>Dikarya</taxon>
        <taxon>Ascomycota</taxon>
        <taxon>Pezizomycotina</taxon>
        <taxon>Eurotiomycetes</taxon>
        <taxon>Chaetothyriomycetidae</taxon>
        <taxon>Verrucariales</taxon>
        <taxon>Verrucariaceae</taxon>
        <taxon>Endocarpon</taxon>
    </lineage>
</organism>
<accession>U1HXY9</accession>
<feature type="transmembrane region" description="Helical" evidence="6">
    <location>
        <begin position="200"/>
        <end position="219"/>
    </location>
</feature>
<reference evidence="8" key="1">
    <citation type="journal article" date="2014" name="BMC Genomics">
        <title>Genome characteristics reveal the impact of lichenization on lichen-forming fungus Endocarpon pusillum Hedwig (Verrucariales, Ascomycota).</title>
        <authorList>
            <person name="Wang Y.-Y."/>
            <person name="Liu B."/>
            <person name="Zhang X.-Y."/>
            <person name="Zhou Q.-M."/>
            <person name="Zhang T."/>
            <person name="Li H."/>
            <person name="Yu Y.-F."/>
            <person name="Zhang X.-L."/>
            <person name="Hao X.-Y."/>
            <person name="Wang M."/>
            <person name="Wang L."/>
            <person name="Wei J.-C."/>
        </authorList>
    </citation>
    <scope>NUCLEOTIDE SEQUENCE [LARGE SCALE GENOMIC DNA]</scope>
    <source>
        <strain evidence="8">Z07020 / HMAS-L-300199</strain>
    </source>
</reference>
<feature type="compositionally biased region" description="Polar residues" evidence="5">
    <location>
        <begin position="279"/>
        <end position="297"/>
    </location>
</feature>
<evidence type="ECO:0000256" key="2">
    <source>
        <dbReference type="ARBA" id="ARBA00022692"/>
    </source>
</evidence>
<evidence type="ECO:0000256" key="6">
    <source>
        <dbReference type="SAM" id="Phobius"/>
    </source>
</evidence>
<dbReference type="Gene3D" id="1.20.1280.290">
    <property type="match status" value="2"/>
</dbReference>
<comment type="subcellular location">
    <subcellularLocation>
        <location evidence="1">Membrane</location>
        <topology evidence="1">Multi-pass membrane protein</topology>
    </subcellularLocation>
</comment>
<feature type="compositionally biased region" description="Basic and acidic residues" evidence="5">
    <location>
        <begin position="264"/>
        <end position="275"/>
    </location>
</feature>
<dbReference type="InterPro" id="IPR006603">
    <property type="entry name" value="PQ-loop_rpt"/>
</dbReference>
<evidence type="ECO:0000256" key="4">
    <source>
        <dbReference type="ARBA" id="ARBA00023136"/>
    </source>
</evidence>
<dbReference type="GeneID" id="19237085"/>
<dbReference type="PANTHER" id="PTHR16201:SF11">
    <property type="entry name" value="PQ-LOOP REPEAT-CONTAINING PROTEIN"/>
    <property type="match status" value="1"/>
</dbReference>
<dbReference type="HOGENOM" id="CLU_033734_1_0_1"/>
<keyword evidence="8" id="KW-1185">Reference proteome</keyword>
<gene>
    <name evidence="7" type="ORF">EPUS_02031</name>
</gene>
<feature type="transmembrane region" description="Helical" evidence="6">
    <location>
        <begin position="231"/>
        <end position="254"/>
    </location>
</feature>
<dbReference type="InterPro" id="IPR051415">
    <property type="entry name" value="LAAT-1"/>
</dbReference>
<dbReference type="AlphaFoldDB" id="U1HXY9"/>
<feature type="transmembrane region" description="Helical" evidence="6">
    <location>
        <begin position="16"/>
        <end position="35"/>
    </location>
</feature>
<dbReference type="Pfam" id="PF04193">
    <property type="entry name" value="PQ-loop"/>
    <property type="match status" value="2"/>
</dbReference>
<evidence type="ECO:0000256" key="1">
    <source>
        <dbReference type="ARBA" id="ARBA00004141"/>
    </source>
</evidence>
<dbReference type="SMART" id="SM00679">
    <property type="entry name" value="CTNS"/>
    <property type="match status" value="2"/>
</dbReference>
<dbReference type="eggNOG" id="ENOG502QV5C">
    <property type="taxonomic scope" value="Eukaryota"/>
</dbReference>
<evidence type="ECO:0008006" key="9">
    <source>
        <dbReference type="Google" id="ProtNLM"/>
    </source>
</evidence>
<keyword evidence="3 6" id="KW-1133">Transmembrane helix</keyword>
<evidence type="ECO:0000313" key="8">
    <source>
        <dbReference type="Proteomes" id="UP000019373"/>
    </source>
</evidence>
<dbReference type="PANTHER" id="PTHR16201">
    <property type="entry name" value="SEVEN TRANSMEMBRANE PROTEIN 1-RELATED"/>
    <property type="match status" value="1"/>
</dbReference>
<keyword evidence="4 6" id="KW-0472">Membrane</keyword>
<protein>
    <recommendedName>
        <fullName evidence="9">PQ loop repeat protein</fullName>
    </recommendedName>
</protein>
<proteinExistence type="predicted"/>
<dbReference type="RefSeq" id="XP_007800054.1">
    <property type="nucleotide sequence ID" value="XM_007801863.1"/>
</dbReference>
<dbReference type="EMBL" id="KE720882">
    <property type="protein sequence ID" value="ERF74344.1"/>
    <property type="molecule type" value="Genomic_DNA"/>
</dbReference>
<dbReference type="GO" id="GO:0016020">
    <property type="term" value="C:membrane"/>
    <property type="evidence" value="ECO:0007669"/>
    <property type="project" value="UniProtKB-SubCell"/>
</dbReference>
<dbReference type="OMA" id="FVIYFPR"/>
<dbReference type="Proteomes" id="UP000019373">
    <property type="component" value="Unassembled WGS sequence"/>
</dbReference>
<dbReference type="OrthoDB" id="19344at2759"/>
<keyword evidence="2 6" id="KW-0812">Transmembrane</keyword>
<feature type="transmembrane region" description="Helical" evidence="6">
    <location>
        <begin position="96"/>
        <end position="117"/>
    </location>
</feature>
<evidence type="ECO:0000313" key="7">
    <source>
        <dbReference type="EMBL" id="ERF74344.1"/>
    </source>
</evidence>